<dbReference type="Proteomes" id="UP000566819">
    <property type="component" value="Unassembled WGS sequence"/>
</dbReference>
<evidence type="ECO:0000313" key="2">
    <source>
        <dbReference type="EMBL" id="KAF4628643.1"/>
    </source>
</evidence>
<comment type="caution">
    <text evidence="2">The sequence shown here is derived from an EMBL/GenBank/DDBJ whole genome shotgun (WGS) entry which is preliminary data.</text>
</comment>
<organism evidence="2 3">
    <name type="scientific">Cudoniella acicularis</name>
    <dbReference type="NCBI Taxonomy" id="354080"/>
    <lineage>
        <taxon>Eukaryota</taxon>
        <taxon>Fungi</taxon>
        <taxon>Dikarya</taxon>
        <taxon>Ascomycota</taxon>
        <taxon>Pezizomycotina</taxon>
        <taxon>Leotiomycetes</taxon>
        <taxon>Helotiales</taxon>
        <taxon>Tricladiaceae</taxon>
        <taxon>Cudoniella</taxon>
    </lineage>
</organism>
<dbReference type="AlphaFoldDB" id="A0A8H4RFH7"/>
<protein>
    <submittedName>
        <fullName evidence="2">Uncharacterized protein</fullName>
    </submittedName>
</protein>
<gene>
    <name evidence="2" type="ORF">G7Y89_g9510</name>
</gene>
<name>A0A8H4RFH7_9HELO</name>
<sequence length="520" mass="59011">MSSTELVTDLGALTAKERARIMLKDSTREAAVIAKSVDRPLRSESPEAPPPPPRSDTKSSSKKRADKGKGKQIRGFGNGGDSDSDRDEKKPKKTDGGGAVKKSSTVVDIGGAGPSDRTYGGLSAEELQAMQLRRAIRVMDQRWEAFESHNQECKLRSRMRGPVLIAMTDLPCASLAPSEDLQLDLLKFEKYMEEYKKEALFGHIRDQGMQHDETDKLRVDSGDDHLEDVLLSVEDSFLERCSYFDGASTKRGYSKVARMSLVMKNMQDTLWEEVKETDEEEQGVGQLVARFLAYRCPRDRTFNLLAEQYFRILSRDLMEGVVAQRNGFDVPTLTLVEELKDSRRVEDELTPEYIDWAISVLDHTELTKRCKNWSRDKELEDFLATFKNCRQKFVEDPDDTTSETAISLVLLKGNKLVNTQPVSSEDLSRMGWYRQNFRSGFWRYQVDSVNLPVAWQKRLGMDGKLTDGEFRFDVILKVRMDGEVIGILTGDGDVGWSSDWDMVAESLRNVNVSRRHWALS</sequence>
<keyword evidence="3" id="KW-1185">Reference proteome</keyword>
<feature type="compositionally biased region" description="Basic and acidic residues" evidence="1">
    <location>
        <begin position="36"/>
        <end position="45"/>
    </location>
</feature>
<reference evidence="2 3" key="1">
    <citation type="submission" date="2020-03" db="EMBL/GenBank/DDBJ databases">
        <title>Draft Genome Sequence of Cudoniella acicularis.</title>
        <authorList>
            <person name="Buettner E."/>
            <person name="Kellner H."/>
        </authorList>
    </citation>
    <scope>NUCLEOTIDE SEQUENCE [LARGE SCALE GENOMIC DNA]</scope>
    <source>
        <strain evidence="2 3">DSM 108380</strain>
    </source>
</reference>
<accession>A0A8H4RFH7</accession>
<feature type="compositionally biased region" description="Basic residues" evidence="1">
    <location>
        <begin position="60"/>
        <end position="72"/>
    </location>
</feature>
<dbReference type="OrthoDB" id="3565426at2759"/>
<evidence type="ECO:0000256" key="1">
    <source>
        <dbReference type="SAM" id="MobiDB-lite"/>
    </source>
</evidence>
<evidence type="ECO:0000313" key="3">
    <source>
        <dbReference type="Proteomes" id="UP000566819"/>
    </source>
</evidence>
<dbReference type="EMBL" id="JAAMPI010000782">
    <property type="protein sequence ID" value="KAF4628643.1"/>
    <property type="molecule type" value="Genomic_DNA"/>
</dbReference>
<feature type="compositionally biased region" description="Basic and acidic residues" evidence="1">
    <location>
        <begin position="86"/>
        <end position="95"/>
    </location>
</feature>
<feature type="region of interest" description="Disordered" evidence="1">
    <location>
        <begin position="25"/>
        <end position="120"/>
    </location>
</feature>
<proteinExistence type="predicted"/>